<dbReference type="Pfam" id="PF07699">
    <property type="entry name" value="Ephrin_rec_like"/>
    <property type="match status" value="2"/>
</dbReference>
<dbReference type="Proteomes" id="UP000682733">
    <property type="component" value="Unassembled WGS sequence"/>
</dbReference>
<organism evidence="3 4">
    <name type="scientific">Didymodactylos carnosus</name>
    <dbReference type="NCBI Taxonomy" id="1234261"/>
    <lineage>
        <taxon>Eukaryota</taxon>
        <taxon>Metazoa</taxon>
        <taxon>Spiralia</taxon>
        <taxon>Gnathifera</taxon>
        <taxon>Rotifera</taxon>
        <taxon>Eurotatoria</taxon>
        <taxon>Bdelloidea</taxon>
        <taxon>Philodinida</taxon>
        <taxon>Philodinidae</taxon>
        <taxon>Didymodactylos</taxon>
    </lineage>
</organism>
<feature type="non-terminal residue" evidence="3">
    <location>
        <position position="1"/>
    </location>
</feature>
<accession>A0A8S2QC37</accession>
<dbReference type="PANTHER" id="PTHR46104">
    <property type="entry name" value="GENE 9195-RELATED-RELATED"/>
    <property type="match status" value="1"/>
</dbReference>
<evidence type="ECO:0000313" key="2">
    <source>
        <dbReference type="EMBL" id="CAF1287225.1"/>
    </source>
</evidence>
<protein>
    <recommendedName>
        <fullName evidence="1">Tyrosine-protein kinase ephrin type A/B receptor-like domain-containing protein</fullName>
    </recommendedName>
</protein>
<dbReference type="Proteomes" id="UP000677228">
    <property type="component" value="Unassembled WGS sequence"/>
</dbReference>
<evidence type="ECO:0000313" key="3">
    <source>
        <dbReference type="EMBL" id="CAF4092223.1"/>
    </source>
</evidence>
<gene>
    <name evidence="2" type="ORF">OVA965_LOCUS27920</name>
    <name evidence="3" type="ORF">TMI583_LOCUS28667</name>
</gene>
<dbReference type="AlphaFoldDB" id="A0A8S2QC37"/>
<evidence type="ECO:0000313" key="4">
    <source>
        <dbReference type="Proteomes" id="UP000682733"/>
    </source>
</evidence>
<proteinExistence type="predicted"/>
<dbReference type="InterPro" id="IPR009030">
    <property type="entry name" value="Growth_fac_rcpt_cys_sf"/>
</dbReference>
<dbReference type="SUPFAM" id="SSF57184">
    <property type="entry name" value="Growth factor receptor domain"/>
    <property type="match status" value="1"/>
</dbReference>
<dbReference type="EMBL" id="CAJNOK010018718">
    <property type="protein sequence ID" value="CAF1287225.1"/>
    <property type="molecule type" value="Genomic_DNA"/>
</dbReference>
<dbReference type="InterPro" id="IPR011641">
    <property type="entry name" value="Tyr-kin_ephrin_A/B_rcpt-like"/>
</dbReference>
<dbReference type="PANTHER" id="PTHR46104:SF1">
    <property type="entry name" value="GENE 9195-RELATED"/>
    <property type="match status" value="1"/>
</dbReference>
<dbReference type="Gene3D" id="2.10.50.10">
    <property type="entry name" value="Tumor Necrosis Factor Receptor, subunit A, domain 2"/>
    <property type="match status" value="4"/>
</dbReference>
<comment type="caution">
    <text evidence="3">The sequence shown here is derived from an EMBL/GenBank/DDBJ whole genome shotgun (WGS) entry which is preliminary data.</text>
</comment>
<feature type="domain" description="Tyrosine-protein kinase ephrin type A/B receptor-like" evidence="1">
    <location>
        <begin position="141"/>
        <end position="176"/>
    </location>
</feature>
<sequence>VIQKHASALYFGADNNRQIKCTRPRDGNLYEEYSTEQNSGTINFDLAGAWRCTNCSEGYYTTKTGSSYCDVCPRGHKCTDASVAPVACPLGTYNDLLEQVECVPCAAGDYTPRDGLTSCEVCPAGHYCLDPAEQPKQCQPGTFSLTKQTTCTPCTAGSYTTQNGSSFCHICPAAHYCSDPTKAAIPCPLGTANNQHGQTECAPCEAGKFSAESGAAVCDVCPAGSYCQDAAVRQKLCRTGTYSGSGQTICTDSAPQELCPAGTANDKLGKVTCDICPPGSYTDFTGAAYCTLCPAGQICPNPAESPTDCPISPFRGATVCVGPDAANTIGKK</sequence>
<dbReference type="SMART" id="SM01411">
    <property type="entry name" value="Ephrin_rec_like"/>
    <property type="match status" value="5"/>
</dbReference>
<feature type="domain" description="Tyrosine-protein kinase ephrin type A/B receptor-like" evidence="1">
    <location>
        <begin position="91"/>
        <end position="127"/>
    </location>
</feature>
<dbReference type="EMBL" id="CAJOBA010040285">
    <property type="protein sequence ID" value="CAF4092223.1"/>
    <property type="molecule type" value="Genomic_DNA"/>
</dbReference>
<evidence type="ECO:0000259" key="1">
    <source>
        <dbReference type="Pfam" id="PF07699"/>
    </source>
</evidence>
<name>A0A8S2QC37_9BILA</name>
<reference evidence="3" key="1">
    <citation type="submission" date="2021-02" db="EMBL/GenBank/DDBJ databases">
        <authorList>
            <person name="Nowell W R."/>
        </authorList>
    </citation>
    <scope>NUCLEOTIDE SEQUENCE</scope>
</reference>